<dbReference type="Gene3D" id="3.30.420.10">
    <property type="entry name" value="Ribonuclease H-like superfamily/Ribonuclease H"/>
    <property type="match status" value="1"/>
</dbReference>
<protein>
    <submittedName>
        <fullName evidence="3">Transposase</fullName>
    </submittedName>
</protein>
<keyword evidence="4" id="KW-1185">Reference proteome</keyword>
<feature type="compositionally biased region" description="Acidic residues" evidence="1">
    <location>
        <begin position="727"/>
        <end position="740"/>
    </location>
</feature>
<dbReference type="InterPro" id="IPR036397">
    <property type="entry name" value="RNaseH_sf"/>
</dbReference>
<feature type="domain" description="Integrase catalytic" evidence="2">
    <location>
        <begin position="286"/>
        <end position="506"/>
    </location>
</feature>
<gene>
    <name evidence="3" type="ORF">IQ782_27375</name>
</gene>
<evidence type="ECO:0000256" key="1">
    <source>
        <dbReference type="SAM" id="MobiDB-lite"/>
    </source>
</evidence>
<dbReference type="InterPro" id="IPR001584">
    <property type="entry name" value="Integrase_cat-core"/>
</dbReference>
<dbReference type="Pfam" id="PF09299">
    <property type="entry name" value="Mu-transpos_C"/>
    <property type="match status" value="1"/>
</dbReference>
<dbReference type="EMBL" id="JADFFK010000037">
    <property type="protein sequence ID" value="MBE9640577.1"/>
    <property type="molecule type" value="Genomic_DNA"/>
</dbReference>
<dbReference type="RefSeq" id="WP_194137845.1">
    <property type="nucleotide sequence ID" value="NZ_JADFFK010000037.1"/>
</dbReference>
<dbReference type="PROSITE" id="PS50994">
    <property type="entry name" value="INTEGRASE"/>
    <property type="match status" value="1"/>
</dbReference>
<evidence type="ECO:0000313" key="4">
    <source>
        <dbReference type="Proteomes" id="UP000607796"/>
    </source>
</evidence>
<dbReference type="InterPro" id="IPR015378">
    <property type="entry name" value="Transposase-like_Mu_C"/>
</dbReference>
<dbReference type="InterPro" id="IPR012337">
    <property type="entry name" value="RNaseH-like_sf"/>
</dbReference>
<accession>A0ABR9XAW9</accession>
<dbReference type="Proteomes" id="UP000607796">
    <property type="component" value="Unassembled WGS sequence"/>
</dbReference>
<evidence type="ECO:0000259" key="2">
    <source>
        <dbReference type="PROSITE" id="PS50994"/>
    </source>
</evidence>
<feature type="region of interest" description="Disordered" evidence="1">
    <location>
        <begin position="695"/>
        <end position="740"/>
    </location>
</feature>
<proteinExistence type="predicted"/>
<sequence>MIAVKPSPVQPKFCFSEYDGIVIGGQPFRYFETREEGHIFVSATRKNVPQVMTNAEISRYLAVGNFEYTPNEYQPEHLRQRFLPEDQLLSLKGTKAEKKAEMRRAVVYALRELLRDETKKVSRTEASVRRHIGAIKLRAGEIIAEGEPENDCENLPVPKKLGVKTVLKWERLERRFGLTGLYDRIAERGNRDRRMGQDELMIMGKIVSKYLDDQCPSQSIIFNEVKMAFAEENERRRHDGKPEIVCPSRETVRLAIRKLNPFDITLTRKGREAANRQFAPIGMGLDITRPMQRIEFDEWESDVMSLMAEGGLLEHLTLDEKRALGLDKKAARWWVTVAICCATRCIVGMVISRRPNSQSALRVIEMMMRDKGVWGDACGGLTPWNQFGWPSLIVTDCAAYNISSLVQARVSDLGIMLQYCAAANPETKGSVERIFGTLATQLMPRLSGRTFSNIADRGEYDSVKRAVLKPEEFCSVLVRYIVDIYHRTPHSGLNGETPLDCWNRLVEKFGVQPPPNLGRRRLIFGHERTRTVTRQGITILGVRYHSEILARYMARSHERKVSIRWYPEDIGAIWVQMNDRWFEVPAVFDRYKGVSAQEWQHAAEEIRAQNARNAEVNFSVVRQALDFVKETNAAAMTRVGLIMQDWSEKRLDYEEDRLFIGFKTSEAEPDSTFDKHRGEWGTRLPTAGSVAMDVLSSGNQPDGDDVVASGCFGSIQFSDHQPGDGTDSTDDGDDWNLEDA</sequence>
<organism evidence="3 4">
    <name type="scientific">Salipiger mangrovisoli</name>
    <dbReference type="NCBI Taxonomy" id="2865933"/>
    <lineage>
        <taxon>Bacteria</taxon>
        <taxon>Pseudomonadati</taxon>
        <taxon>Pseudomonadota</taxon>
        <taxon>Alphaproteobacteria</taxon>
        <taxon>Rhodobacterales</taxon>
        <taxon>Roseobacteraceae</taxon>
        <taxon>Salipiger</taxon>
    </lineage>
</organism>
<name>A0ABR9XAW9_9RHOB</name>
<dbReference type="SUPFAM" id="SSF53098">
    <property type="entry name" value="Ribonuclease H-like"/>
    <property type="match status" value="1"/>
</dbReference>
<reference evidence="3 4" key="1">
    <citation type="journal article" date="2021" name="Int. J. Syst. Evol. Microbiol.">
        <title>Salipiger mangrovisoli sp. nov., isolated from mangrove soil and the proposal for the reclassification of Paraphaeobacter pallidus as Salipiger pallidus comb. nov.</title>
        <authorList>
            <person name="Du J."/>
            <person name="Liu Y."/>
            <person name="Pei T."/>
            <person name="Deng M.R."/>
            <person name="Zhu H."/>
        </authorList>
    </citation>
    <scope>NUCLEOTIDE SEQUENCE [LARGE SCALE GENOMIC DNA]</scope>
    <source>
        <strain evidence="3 4">6D45A</strain>
    </source>
</reference>
<comment type="caution">
    <text evidence="3">The sequence shown here is derived from an EMBL/GenBank/DDBJ whole genome shotgun (WGS) entry which is preliminary data.</text>
</comment>
<evidence type="ECO:0000313" key="3">
    <source>
        <dbReference type="EMBL" id="MBE9640577.1"/>
    </source>
</evidence>